<evidence type="ECO:0000256" key="1">
    <source>
        <dbReference type="SAM" id="MobiDB-lite"/>
    </source>
</evidence>
<reference evidence="3" key="1">
    <citation type="submission" date="2014-03" db="EMBL/GenBank/DDBJ databases">
        <title>The sialotranscriptome of Amblyomma triste, Amblyomma parvum and Amblyomma cajennense ticks, uncovered by 454-based RNA-seq.</title>
        <authorList>
            <person name="Garcia G.R."/>
            <person name="Gardinassi L.G."/>
            <person name="Ribeiro J.M."/>
            <person name="Anatriello E."/>
            <person name="Ferreira B.R."/>
            <person name="Moreira H.N."/>
            <person name="Mafra C."/>
            <person name="Olegario M.M."/>
            <person name="Szabo P.J."/>
            <person name="Miranda-Santos I.K."/>
            <person name="Maruyama S.R."/>
        </authorList>
    </citation>
    <scope>NUCLEOTIDE SEQUENCE</scope>
    <source>
        <strain evidence="3">Uberlandia</strain>
        <tissue evidence="3">Salivary glands</tissue>
    </source>
</reference>
<name>A0A023FBT6_AMBCJ</name>
<evidence type="ECO:0000313" key="3">
    <source>
        <dbReference type="EMBL" id="JAC18850.1"/>
    </source>
</evidence>
<feature type="region of interest" description="Disordered" evidence="1">
    <location>
        <begin position="22"/>
        <end position="52"/>
    </location>
</feature>
<protein>
    <submittedName>
        <fullName evidence="3">Putative secreted protein</fullName>
    </submittedName>
</protein>
<accession>A0A023FBT6</accession>
<proteinExistence type="evidence at transcript level"/>
<evidence type="ECO:0000256" key="2">
    <source>
        <dbReference type="SAM" id="SignalP"/>
    </source>
</evidence>
<sequence>MKPALLCVLVLLALIVASECQPRPQTRPGGRRPGSPPAGQTCQRTCPPGHQGKPCGPNCVCSNRQASAPRPGARRPSALQCVQRFAEAMVQ</sequence>
<feature type="signal peptide" evidence="2">
    <location>
        <begin position="1"/>
        <end position="20"/>
    </location>
</feature>
<feature type="chain" id="PRO_5001519626" evidence="2">
    <location>
        <begin position="21"/>
        <end position="91"/>
    </location>
</feature>
<organism evidence="3">
    <name type="scientific">Amblyomma cajennense</name>
    <name type="common">Cayenne tick</name>
    <name type="synonym">Acarus cajennensis</name>
    <dbReference type="NCBI Taxonomy" id="34607"/>
    <lineage>
        <taxon>Eukaryota</taxon>
        <taxon>Metazoa</taxon>
        <taxon>Ecdysozoa</taxon>
        <taxon>Arthropoda</taxon>
        <taxon>Chelicerata</taxon>
        <taxon>Arachnida</taxon>
        <taxon>Acari</taxon>
        <taxon>Parasitiformes</taxon>
        <taxon>Ixodida</taxon>
        <taxon>Ixodoidea</taxon>
        <taxon>Ixodidae</taxon>
        <taxon>Amblyomminae</taxon>
        <taxon>Amblyomma</taxon>
    </lineage>
</organism>
<keyword evidence="2" id="KW-0732">Signal</keyword>
<dbReference type="EMBL" id="GBBK01005632">
    <property type="protein sequence ID" value="JAC18850.1"/>
    <property type="molecule type" value="mRNA"/>
</dbReference>
<dbReference type="AlphaFoldDB" id="A0A023FBT6"/>